<dbReference type="PANTHER" id="PTHR43792:SF1">
    <property type="entry name" value="N-ACETYLTRANSFERASE DOMAIN-CONTAINING PROTEIN"/>
    <property type="match status" value="1"/>
</dbReference>
<dbReference type="Proteomes" id="UP000285317">
    <property type="component" value="Chromosome"/>
</dbReference>
<organism evidence="2 3">
    <name type="scientific">Rathayibacter festucae DSM 15932</name>
    <dbReference type="NCBI Taxonomy" id="1328866"/>
    <lineage>
        <taxon>Bacteria</taxon>
        <taxon>Bacillati</taxon>
        <taxon>Actinomycetota</taxon>
        <taxon>Actinomycetes</taxon>
        <taxon>Micrococcales</taxon>
        <taxon>Microbacteriaceae</taxon>
        <taxon>Rathayibacter</taxon>
    </lineage>
</organism>
<dbReference type="PROSITE" id="PS51186">
    <property type="entry name" value="GNAT"/>
    <property type="match status" value="1"/>
</dbReference>
<dbReference type="RefSeq" id="WP_127887166.1">
    <property type="nucleotide sequence ID" value="NZ_CP028137.1"/>
</dbReference>
<evidence type="ECO:0000313" key="3">
    <source>
        <dbReference type="Proteomes" id="UP000285317"/>
    </source>
</evidence>
<dbReference type="KEGG" id="rfs:C1I64_10565"/>
<dbReference type="GO" id="GO:0016747">
    <property type="term" value="F:acyltransferase activity, transferring groups other than amino-acyl groups"/>
    <property type="evidence" value="ECO:0007669"/>
    <property type="project" value="InterPro"/>
</dbReference>
<dbReference type="Gene3D" id="3.40.630.30">
    <property type="match status" value="1"/>
</dbReference>
<dbReference type="InterPro" id="IPR051531">
    <property type="entry name" value="N-acetyltransferase"/>
</dbReference>
<evidence type="ECO:0000313" key="2">
    <source>
        <dbReference type="EMBL" id="AZZ54269.1"/>
    </source>
</evidence>
<proteinExistence type="predicted"/>
<dbReference type="InterPro" id="IPR000182">
    <property type="entry name" value="GNAT_dom"/>
</dbReference>
<dbReference type="Pfam" id="PF13302">
    <property type="entry name" value="Acetyltransf_3"/>
    <property type="match status" value="1"/>
</dbReference>
<reference evidence="2 3" key="1">
    <citation type="submission" date="2018-03" db="EMBL/GenBank/DDBJ databases">
        <title>Bacteriophage NCPPB3778 and a type I-E CRISPR drive the evolution of the US Biological Select Agent, Rathayibacter toxicus.</title>
        <authorList>
            <person name="Davis E.W.II."/>
            <person name="Tabima J.F."/>
            <person name="Weisberg A.J."/>
            <person name="Dantas Lopes L."/>
            <person name="Wiseman M.S."/>
            <person name="Wiseman M.S."/>
            <person name="Pupko T."/>
            <person name="Belcher M.S."/>
            <person name="Sechler A.J."/>
            <person name="Tancos M.A."/>
            <person name="Schroeder B.K."/>
            <person name="Murray T.D."/>
            <person name="Luster D.G."/>
            <person name="Schneider W.L."/>
            <person name="Rogers E."/>
            <person name="Andreote F.D."/>
            <person name="Grunwald N.J."/>
            <person name="Putnam M.L."/>
            <person name="Chang J.H."/>
        </authorList>
    </citation>
    <scope>NUCLEOTIDE SEQUENCE [LARGE SCALE GENOMIC DNA]</scope>
    <source>
        <strain evidence="2 3">DSM 15932</strain>
    </source>
</reference>
<name>A0A3Q9V018_9MICO</name>
<accession>A0A3Q9V018</accession>
<dbReference type="EMBL" id="CP028137">
    <property type="protein sequence ID" value="AZZ54269.1"/>
    <property type="molecule type" value="Genomic_DNA"/>
</dbReference>
<dbReference type="SUPFAM" id="SSF55729">
    <property type="entry name" value="Acyl-CoA N-acyltransferases (Nat)"/>
    <property type="match status" value="1"/>
</dbReference>
<sequence length="176" mass="19318">MLPSDTAHLRFREMTEADLDLLAELLGDPEVMRYYPAPKTRAEAADWIAWNRRNYERDGVGLWVIETADGDFVGDCGLTWQSVNGVPELEVGYHVRSSLQGRGYATEAATACLELARRCGLAERLVAIIHPENSASQRVAEKIGLLVAGEDRDGGPLVRIVLATPLDGSRSRPEEG</sequence>
<dbReference type="PANTHER" id="PTHR43792">
    <property type="entry name" value="GNAT FAMILY, PUTATIVE (AFU_ORTHOLOGUE AFUA_3G00765)-RELATED-RELATED"/>
    <property type="match status" value="1"/>
</dbReference>
<evidence type="ECO:0000259" key="1">
    <source>
        <dbReference type="PROSITE" id="PS51186"/>
    </source>
</evidence>
<dbReference type="InterPro" id="IPR016181">
    <property type="entry name" value="Acyl_CoA_acyltransferase"/>
</dbReference>
<protein>
    <submittedName>
        <fullName evidence="2">GNAT family N-acetyltransferase</fullName>
    </submittedName>
</protein>
<gene>
    <name evidence="2" type="ORF">C1I64_10565</name>
</gene>
<feature type="domain" description="N-acetyltransferase" evidence="1">
    <location>
        <begin position="9"/>
        <end position="167"/>
    </location>
</feature>
<keyword evidence="2" id="KW-0808">Transferase</keyword>
<dbReference type="AlphaFoldDB" id="A0A3Q9V018"/>